<evidence type="ECO:0000313" key="2">
    <source>
        <dbReference type="Ensembl" id="ENSNVIP00000031389.1"/>
    </source>
</evidence>
<keyword evidence="1" id="KW-0472">Membrane</keyword>
<reference evidence="2" key="1">
    <citation type="submission" date="2025-08" db="UniProtKB">
        <authorList>
            <consortium name="Ensembl"/>
        </authorList>
    </citation>
    <scope>IDENTIFICATION</scope>
</reference>
<evidence type="ECO:0000313" key="3">
    <source>
        <dbReference type="Proteomes" id="UP000694425"/>
    </source>
</evidence>
<accession>A0A8C7CFM7</accession>
<name>A0A8C7CFM7_NEOVI</name>
<dbReference type="GeneTree" id="ENSGT00940000156827"/>
<feature type="transmembrane region" description="Helical" evidence="1">
    <location>
        <begin position="26"/>
        <end position="45"/>
    </location>
</feature>
<dbReference type="Proteomes" id="UP000694425">
    <property type="component" value="Unplaced"/>
</dbReference>
<proteinExistence type="predicted"/>
<evidence type="ECO:0008006" key="4">
    <source>
        <dbReference type="Google" id="ProtNLM"/>
    </source>
</evidence>
<dbReference type="Ensembl" id="ENSNVIT00000036360.1">
    <property type="protein sequence ID" value="ENSNVIP00000031389.1"/>
    <property type="gene ID" value="ENSNVIG00000024132.1"/>
</dbReference>
<sequence>MLRQVLRRGLQSFCHRLGLCVSRHPVFFLTVPAVLTITFGLSALNRFQLEGDLERLVAPSHSLAKIWRSLARQLYSDLHTPGRYGRVILLSPPGYNILLQVEGNPVLSNLPEGSNLITTPAR</sequence>
<organism evidence="2 3">
    <name type="scientific">Neovison vison</name>
    <name type="common">American mink</name>
    <name type="synonym">Mustela vison</name>
    <dbReference type="NCBI Taxonomy" id="452646"/>
    <lineage>
        <taxon>Eukaryota</taxon>
        <taxon>Metazoa</taxon>
        <taxon>Chordata</taxon>
        <taxon>Craniata</taxon>
        <taxon>Vertebrata</taxon>
        <taxon>Euteleostomi</taxon>
        <taxon>Mammalia</taxon>
        <taxon>Eutheria</taxon>
        <taxon>Laurasiatheria</taxon>
        <taxon>Carnivora</taxon>
        <taxon>Caniformia</taxon>
        <taxon>Musteloidea</taxon>
        <taxon>Mustelidae</taxon>
        <taxon>Mustelinae</taxon>
        <taxon>Neogale</taxon>
    </lineage>
</organism>
<evidence type="ECO:0000256" key="1">
    <source>
        <dbReference type="SAM" id="Phobius"/>
    </source>
</evidence>
<reference evidence="2" key="2">
    <citation type="submission" date="2025-09" db="UniProtKB">
        <authorList>
            <consortium name="Ensembl"/>
        </authorList>
    </citation>
    <scope>IDENTIFICATION</scope>
</reference>
<dbReference type="AlphaFoldDB" id="A0A8C7CFM7"/>
<protein>
    <recommendedName>
        <fullName evidence="4">Patched domain-containing protein 4</fullName>
    </recommendedName>
</protein>
<keyword evidence="3" id="KW-1185">Reference proteome</keyword>
<keyword evidence="1" id="KW-0812">Transmembrane</keyword>
<keyword evidence="1" id="KW-1133">Transmembrane helix</keyword>